<evidence type="ECO:0000256" key="2">
    <source>
        <dbReference type="ARBA" id="ARBA00004994"/>
    </source>
</evidence>
<dbReference type="GO" id="GO:0008677">
    <property type="term" value="F:2-dehydropantoate 2-reductase activity"/>
    <property type="evidence" value="ECO:0007669"/>
    <property type="project" value="UniProtKB-EC"/>
</dbReference>
<dbReference type="RefSeq" id="WP_013578024.1">
    <property type="nucleotide sequence ID" value="NC_015062.1"/>
</dbReference>
<accession>A0A0H3FN09</accession>
<name>A0A0H3FN09_RAHSY</name>
<sequence precursor="true">MRILVVGAGATGGYFGARLAQAGQDVTFLLREKRALVVEQNGLTIHSPHGDFHFQPNVLQASQLTGPYDLILLTVKSFGLEAAMKDIAPVVGENTMVMPVLNGMKHMETLSLRFGEHALIGGLCKINATLDTDGHIHQMTPMHQIIYGELSGEKTERILKVDQAFQSADIEAVLSETIISDLWEKWLLLSSFGAITCTMRGNIGQVASEPGGTEFANAIVTEALTTMKAFGYAERAAAVAKVREAVTDKSSPQTSSMYRDMMQGYPIEAEQIIGDLVERATRVGITIPLLQAAYTHLCVYQKNGVKQ</sequence>
<dbReference type="InterPro" id="IPR013328">
    <property type="entry name" value="6PGD_dom2"/>
</dbReference>
<evidence type="ECO:0000313" key="14">
    <source>
        <dbReference type="EMBL" id="ADW76343.1"/>
    </source>
</evidence>
<dbReference type="eggNOG" id="COG1893">
    <property type="taxonomic scope" value="Bacteria"/>
</dbReference>
<dbReference type="EC" id="1.1.1.169" evidence="4 11"/>
<evidence type="ECO:0000256" key="5">
    <source>
        <dbReference type="ARBA" id="ARBA00019465"/>
    </source>
</evidence>
<evidence type="ECO:0000313" key="15">
    <source>
        <dbReference type="Proteomes" id="UP000007257"/>
    </source>
</evidence>
<dbReference type="NCBIfam" id="TIGR00745">
    <property type="entry name" value="apbA_panE"/>
    <property type="match status" value="1"/>
</dbReference>
<dbReference type="InterPro" id="IPR013752">
    <property type="entry name" value="KPA_reductase"/>
</dbReference>
<dbReference type="FunFam" id="1.10.1040.10:FF:000017">
    <property type="entry name" value="2-dehydropantoate 2-reductase"/>
    <property type="match status" value="1"/>
</dbReference>
<comment type="pathway">
    <text evidence="2 11">Cofactor biosynthesis; (R)-pantothenate biosynthesis; (R)-pantoate from 3-methyl-2-oxobutanoate: step 2/2.</text>
</comment>
<geneLocation type="plasmid" evidence="14 15">
    <name>pRAHAQ01</name>
</geneLocation>
<keyword evidence="8 11" id="KW-0560">Oxidoreductase</keyword>
<dbReference type="PANTHER" id="PTHR21708:SF26">
    <property type="entry name" value="2-DEHYDROPANTOATE 2-REDUCTASE"/>
    <property type="match status" value="1"/>
</dbReference>
<keyword evidence="7 11" id="KW-0521">NADP</keyword>
<gene>
    <name evidence="14" type="ordered locus">Rahaq_4763</name>
</gene>
<evidence type="ECO:0000256" key="11">
    <source>
        <dbReference type="RuleBase" id="RU362068"/>
    </source>
</evidence>
<reference evidence="15" key="1">
    <citation type="submission" date="2011-01" db="EMBL/GenBank/DDBJ databases">
        <title>Complete sequence of plasmid1 of Rahnella sp. Y9602.</title>
        <authorList>
            <consortium name="US DOE Joint Genome Institute"/>
            <person name="Lucas S."/>
            <person name="Copeland A."/>
            <person name="Lapidus A."/>
            <person name="Cheng J.-F."/>
            <person name="Goodwin L."/>
            <person name="Pitluck S."/>
            <person name="Lu M."/>
            <person name="Detter J.C."/>
            <person name="Han C."/>
            <person name="Tapia R."/>
            <person name="Land M."/>
            <person name="Hauser L."/>
            <person name="Kyrpides N."/>
            <person name="Ivanova N."/>
            <person name="Ovchinnikova G."/>
            <person name="Pagani I."/>
            <person name="Sobecky P.A."/>
            <person name="Martinez R.J."/>
            <person name="Woyke T."/>
        </authorList>
    </citation>
    <scope>NUCLEOTIDE SEQUENCE [LARGE SCALE GENOMIC DNA]</scope>
    <source>
        <strain evidence="15">Y9602</strain>
        <plasmid evidence="15">pRAHAQ01</plasmid>
    </source>
</reference>
<comment type="similarity">
    <text evidence="3 11">Belongs to the ketopantoate reductase family.</text>
</comment>
<dbReference type="GO" id="GO:0005737">
    <property type="term" value="C:cytoplasm"/>
    <property type="evidence" value="ECO:0007669"/>
    <property type="project" value="TreeGrafter"/>
</dbReference>
<dbReference type="InterPro" id="IPR008927">
    <property type="entry name" value="6-PGluconate_DH-like_C_sf"/>
</dbReference>
<evidence type="ECO:0000256" key="1">
    <source>
        <dbReference type="ARBA" id="ARBA00002919"/>
    </source>
</evidence>
<dbReference type="NCBIfam" id="NF005094">
    <property type="entry name" value="PRK06522.2-5"/>
    <property type="match status" value="1"/>
</dbReference>
<evidence type="ECO:0000256" key="4">
    <source>
        <dbReference type="ARBA" id="ARBA00013014"/>
    </source>
</evidence>
<protein>
    <recommendedName>
        <fullName evidence="5 11">2-dehydropantoate 2-reductase</fullName>
        <ecNumber evidence="4 11">1.1.1.169</ecNumber>
    </recommendedName>
    <alternativeName>
        <fullName evidence="9 11">Ketopantoate reductase</fullName>
    </alternativeName>
</protein>
<dbReference type="SUPFAM" id="SSF48179">
    <property type="entry name" value="6-phosphogluconate dehydrogenase C-terminal domain-like"/>
    <property type="match status" value="1"/>
</dbReference>
<dbReference type="AlphaFoldDB" id="A0A0H3FN09"/>
<dbReference type="Gene3D" id="3.40.50.720">
    <property type="entry name" value="NAD(P)-binding Rossmann-like Domain"/>
    <property type="match status" value="1"/>
</dbReference>
<dbReference type="Gene3D" id="1.10.1040.10">
    <property type="entry name" value="N-(1-d-carboxylethyl)-l-norvaline Dehydrogenase, domain 2"/>
    <property type="match status" value="1"/>
</dbReference>
<comment type="catalytic activity">
    <reaction evidence="10 11">
        <text>(R)-pantoate + NADP(+) = 2-dehydropantoate + NADPH + H(+)</text>
        <dbReference type="Rhea" id="RHEA:16233"/>
        <dbReference type="ChEBI" id="CHEBI:11561"/>
        <dbReference type="ChEBI" id="CHEBI:15378"/>
        <dbReference type="ChEBI" id="CHEBI:15980"/>
        <dbReference type="ChEBI" id="CHEBI:57783"/>
        <dbReference type="ChEBI" id="CHEBI:58349"/>
        <dbReference type="EC" id="1.1.1.169"/>
    </reaction>
</comment>
<dbReference type="HOGENOM" id="CLU_031468_6_1_6"/>
<evidence type="ECO:0000256" key="3">
    <source>
        <dbReference type="ARBA" id="ARBA00007870"/>
    </source>
</evidence>
<proteinExistence type="inferred from homology"/>
<dbReference type="SUPFAM" id="SSF51735">
    <property type="entry name" value="NAD(P)-binding Rossmann-fold domains"/>
    <property type="match status" value="1"/>
</dbReference>
<dbReference type="InterPro" id="IPR013332">
    <property type="entry name" value="KPR_N"/>
</dbReference>
<dbReference type="OrthoDB" id="9796561at2"/>
<dbReference type="Pfam" id="PF02558">
    <property type="entry name" value="ApbA"/>
    <property type="match status" value="1"/>
</dbReference>
<evidence type="ECO:0000256" key="10">
    <source>
        <dbReference type="ARBA" id="ARBA00048793"/>
    </source>
</evidence>
<feature type="domain" description="Ketopantoate reductase N-terminal" evidence="12">
    <location>
        <begin position="3"/>
        <end position="151"/>
    </location>
</feature>
<evidence type="ECO:0000256" key="9">
    <source>
        <dbReference type="ARBA" id="ARBA00032024"/>
    </source>
</evidence>
<evidence type="ECO:0000256" key="7">
    <source>
        <dbReference type="ARBA" id="ARBA00022857"/>
    </source>
</evidence>
<dbReference type="UniPathway" id="UPA00028">
    <property type="reaction ID" value="UER00004"/>
</dbReference>
<dbReference type="Proteomes" id="UP000007257">
    <property type="component" value="Plasmid pRAHAQ01"/>
</dbReference>
<keyword evidence="14" id="KW-0614">Plasmid</keyword>
<dbReference type="InterPro" id="IPR003710">
    <property type="entry name" value="ApbA"/>
</dbReference>
<dbReference type="GO" id="GO:0015940">
    <property type="term" value="P:pantothenate biosynthetic process"/>
    <property type="evidence" value="ECO:0007669"/>
    <property type="project" value="UniProtKB-UniPathway"/>
</dbReference>
<evidence type="ECO:0000259" key="12">
    <source>
        <dbReference type="Pfam" id="PF02558"/>
    </source>
</evidence>
<evidence type="ECO:0000256" key="8">
    <source>
        <dbReference type="ARBA" id="ARBA00023002"/>
    </source>
</evidence>
<comment type="function">
    <text evidence="1 11">Catalyzes the NADPH-dependent reduction of ketopantoate into pantoic acid.</text>
</comment>
<dbReference type="InterPro" id="IPR036291">
    <property type="entry name" value="NAD(P)-bd_dom_sf"/>
</dbReference>
<evidence type="ECO:0000256" key="6">
    <source>
        <dbReference type="ARBA" id="ARBA00022655"/>
    </source>
</evidence>
<dbReference type="KEGG" id="rah:Rahaq_4763"/>
<evidence type="ECO:0000259" key="13">
    <source>
        <dbReference type="Pfam" id="PF08546"/>
    </source>
</evidence>
<dbReference type="FunFam" id="3.40.50.720:FF:000307">
    <property type="entry name" value="2-dehydropantoate 2-reductase"/>
    <property type="match status" value="1"/>
</dbReference>
<feature type="domain" description="Ketopantoate reductase C-terminal" evidence="13">
    <location>
        <begin position="178"/>
        <end position="297"/>
    </location>
</feature>
<dbReference type="PANTHER" id="PTHR21708">
    <property type="entry name" value="PROBABLE 2-DEHYDROPANTOATE 2-REDUCTASE"/>
    <property type="match status" value="1"/>
</dbReference>
<organism evidence="14 15">
    <name type="scientific">Rahnella sp. (strain Y9602)</name>
    <dbReference type="NCBI Taxonomy" id="2703885"/>
    <lineage>
        <taxon>Bacteria</taxon>
        <taxon>Pseudomonadati</taxon>
        <taxon>Pseudomonadota</taxon>
        <taxon>Gammaproteobacteria</taxon>
        <taxon>Enterobacterales</taxon>
        <taxon>Yersiniaceae</taxon>
        <taxon>Rahnella</taxon>
    </lineage>
</organism>
<dbReference type="InterPro" id="IPR051402">
    <property type="entry name" value="KPR-Related"/>
</dbReference>
<dbReference type="Pfam" id="PF08546">
    <property type="entry name" value="ApbA_C"/>
    <property type="match status" value="1"/>
</dbReference>
<reference evidence="14 15" key="2">
    <citation type="journal article" date="2012" name="J. Bacteriol.">
        <title>Complete Genome Sequence of Rahnella sp. Strain Y9602, a Gammaproteobacterium Isolate from Metal- and Radionuclide-Contaminated Soil.</title>
        <authorList>
            <person name="Martinez R.J."/>
            <person name="Bruce D."/>
            <person name="Detter C."/>
            <person name="Goodwin L.A."/>
            <person name="Han J."/>
            <person name="Han C.S."/>
            <person name="Held B."/>
            <person name="Land M.L."/>
            <person name="Mikhailova N."/>
            <person name="Nolan M."/>
            <person name="Pennacchio L."/>
            <person name="Pitluck S."/>
            <person name="Tapia R."/>
            <person name="Woyke T."/>
            <person name="Sobecky P.A."/>
        </authorList>
    </citation>
    <scope>NUCLEOTIDE SEQUENCE [LARGE SCALE GENOMIC DNA]</scope>
    <source>
        <strain evidence="14 15">Y9602</strain>
        <plasmid evidence="14">pRAHAQ01</plasmid>
    </source>
</reference>
<keyword evidence="6 11" id="KW-0566">Pantothenate biosynthesis</keyword>
<dbReference type="EMBL" id="CP002506">
    <property type="protein sequence ID" value="ADW76343.1"/>
    <property type="molecule type" value="Genomic_DNA"/>
</dbReference>